<dbReference type="EMBL" id="JBHFNT010000130">
    <property type="protein sequence ID" value="MFB2835940.1"/>
    <property type="molecule type" value="Genomic_DNA"/>
</dbReference>
<reference evidence="1 2" key="1">
    <citation type="submission" date="2024-09" db="EMBL/GenBank/DDBJ databases">
        <title>Floridaenema gen nov. (Aerosakkonemataceae, Aerosakkonematales ord. nov., Cyanobacteria) from benthic tropical and subtropical fresh waters, with the description of four new species.</title>
        <authorList>
            <person name="Moretto J.A."/>
            <person name="Berthold D.E."/>
            <person name="Lefler F.W."/>
            <person name="Huang I.-S."/>
            <person name="Laughinghouse H. IV."/>
        </authorList>
    </citation>
    <scope>NUCLEOTIDE SEQUENCE [LARGE SCALE GENOMIC DNA]</scope>
    <source>
        <strain evidence="1 2">BLCC-F167</strain>
    </source>
</reference>
<proteinExistence type="predicted"/>
<name>A0ABV4WLJ0_9CYAN</name>
<comment type="caution">
    <text evidence="1">The sequence shown here is derived from an EMBL/GenBank/DDBJ whole genome shotgun (WGS) entry which is preliminary data.</text>
</comment>
<gene>
    <name evidence="1" type="ORF">ACE1CA_15525</name>
</gene>
<keyword evidence="2" id="KW-1185">Reference proteome</keyword>
<evidence type="ECO:0000313" key="1">
    <source>
        <dbReference type="EMBL" id="MFB2835940.1"/>
    </source>
</evidence>
<dbReference type="Proteomes" id="UP001576780">
    <property type="component" value="Unassembled WGS sequence"/>
</dbReference>
<sequence length="44" mass="5197">MDRDQPKSNARALSEESVPLILQDFGQYRENWVEEPLYFASTHQ</sequence>
<evidence type="ECO:0000313" key="2">
    <source>
        <dbReference type="Proteomes" id="UP001576780"/>
    </source>
</evidence>
<organism evidence="1 2">
    <name type="scientific">Floridaenema evergladense BLCC-F167</name>
    <dbReference type="NCBI Taxonomy" id="3153639"/>
    <lineage>
        <taxon>Bacteria</taxon>
        <taxon>Bacillati</taxon>
        <taxon>Cyanobacteriota</taxon>
        <taxon>Cyanophyceae</taxon>
        <taxon>Oscillatoriophycideae</taxon>
        <taxon>Aerosakkonematales</taxon>
        <taxon>Aerosakkonemataceae</taxon>
        <taxon>Floridanema</taxon>
        <taxon>Floridanema evergladense</taxon>
    </lineage>
</organism>
<protein>
    <submittedName>
        <fullName evidence="1">Uncharacterized protein</fullName>
    </submittedName>
</protein>
<accession>A0ABV4WLJ0</accession>